<reference evidence="4" key="1">
    <citation type="submission" date="2024-06" db="UniProtKB">
        <authorList>
            <consortium name="RefSeq"/>
        </authorList>
    </citation>
    <scope>NUCLEOTIDE SEQUENCE [LARGE SCALE GENOMIC DNA]</scope>
</reference>
<dbReference type="AlphaFoldDB" id="A0A8B8AZC5"/>
<dbReference type="InterPro" id="IPR020904">
    <property type="entry name" value="Sc_DH/Rdtase_CS"/>
</dbReference>
<name>A0A8B8AZC5_CRAVI</name>
<dbReference type="Gene3D" id="3.40.50.720">
    <property type="entry name" value="NAD(P)-binding Rossmann-like Domain"/>
    <property type="match status" value="1"/>
</dbReference>
<dbReference type="SUPFAM" id="SSF51735">
    <property type="entry name" value="NAD(P)-binding Rossmann-fold domains"/>
    <property type="match status" value="1"/>
</dbReference>
<gene>
    <name evidence="5" type="primary">LOC111105919</name>
</gene>
<dbReference type="GO" id="GO:0008202">
    <property type="term" value="P:steroid metabolic process"/>
    <property type="evidence" value="ECO:0007669"/>
    <property type="project" value="TreeGrafter"/>
</dbReference>
<protein>
    <submittedName>
        <fullName evidence="5">D-beta-hydroxybutyrate dehydrogenase, mitochondrial-like isoform X1</fullName>
    </submittedName>
</protein>
<dbReference type="Pfam" id="PF00106">
    <property type="entry name" value="adh_short"/>
    <property type="match status" value="1"/>
</dbReference>
<feature type="transmembrane region" description="Helical" evidence="3">
    <location>
        <begin position="20"/>
        <end position="40"/>
    </location>
</feature>
<accession>A0A8B8AZC5</accession>
<evidence type="ECO:0000256" key="3">
    <source>
        <dbReference type="SAM" id="Phobius"/>
    </source>
</evidence>
<comment type="similarity">
    <text evidence="2">Belongs to the short-chain dehydrogenases/reductases (SDR) family.</text>
</comment>
<proteinExistence type="inferred from homology"/>
<evidence type="ECO:0000313" key="4">
    <source>
        <dbReference type="Proteomes" id="UP000694844"/>
    </source>
</evidence>
<keyword evidence="4" id="KW-1185">Reference proteome</keyword>
<keyword evidence="3" id="KW-1133">Transmembrane helix</keyword>
<dbReference type="KEGG" id="cvn:111105919"/>
<dbReference type="PRINTS" id="PR00081">
    <property type="entry name" value="GDHRDH"/>
</dbReference>
<keyword evidence="3" id="KW-0472">Membrane</keyword>
<dbReference type="RefSeq" id="XP_022296113.1">
    <property type="nucleotide sequence ID" value="XM_022440405.1"/>
</dbReference>
<evidence type="ECO:0000256" key="2">
    <source>
        <dbReference type="RuleBase" id="RU000363"/>
    </source>
</evidence>
<dbReference type="Proteomes" id="UP000694844">
    <property type="component" value="Chromosome 1"/>
</dbReference>
<evidence type="ECO:0000313" key="5">
    <source>
        <dbReference type="RefSeq" id="XP_022296113.1"/>
    </source>
</evidence>
<dbReference type="GeneID" id="111105919"/>
<dbReference type="PROSITE" id="PS00061">
    <property type="entry name" value="ADH_SHORT"/>
    <property type="match status" value="1"/>
</dbReference>
<evidence type="ECO:0000256" key="1">
    <source>
        <dbReference type="ARBA" id="ARBA00023002"/>
    </source>
</evidence>
<dbReference type="OrthoDB" id="2102561at2759"/>
<keyword evidence="3" id="KW-0812">Transmembrane</keyword>
<dbReference type="InterPro" id="IPR002347">
    <property type="entry name" value="SDR_fam"/>
</dbReference>
<dbReference type="InterPro" id="IPR036291">
    <property type="entry name" value="NAD(P)-bd_dom_sf"/>
</dbReference>
<dbReference type="GO" id="GO:0016491">
    <property type="term" value="F:oxidoreductase activity"/>
    <property type="evidence" value="ECO:0007669"/>
    <property type="project" value="UniProtKB-KW"/>
</dbReference>
<reference evidence="5" key="2">
    <citation type="submission" date="2025-08" db="UniProtKB">
        <authorList>
            <consortium name="RefSeq"/>
        </authorList>
    </citation>
    <scope>IDENTIFICATION</scope>
    <source>
        <tissue evidence="5">Whole sample</tissue>
    </source>
</reference>
<sequence>MVPRVKDYTPLARKRPGFTVFRMFLLASVVFILICSYFTYFKMKKVSKIKINGKGVLITGCDTGFGHELVKRLDQFGFTVFAGCLSEKSEGAQNLQKECTRRVHILKLDVTKSEDIRRAADTVEKICRGTGLWALVNNAGIDSFGDVEFCTMEMYRRVADVNLFGLIHVTKALLPLIRKCKGRVVNVTSVKGILSRPTISVYGNTKFGAENFSDCLRLEMRKFGVKVSIVEPGNFGGLTGIVRDQNLERLMSEMEKMWESADKEVQEAYGREHLEEQFKGLHKAPQNCAPNMGPVLRALEDALTSETPAIRYLVDGGRGLIDWYNLFGRMNYYLPTEWMDFIIDKAWNFGIR</sequence>
<keyword evidence="1" id="KW-0560">Oxidoreductase</keyword>
<organism evidence="4 5">
    <name type="scientific">Crassostrea virginica</name>
    <name type="common">Eastern oyster</name>
    <dbReference type="NCBI Taxonomy" id="6565"/>
    <lineage>
        <taxon>Eukaryota</taxon>
        <taxon>Metazoa</taxon>
        <taxon>Spiralia</taxon>
        <taxon>Lophotrochozoa</taxon>
        <taxon>Mollusca</taxon>
        <taxon>Bivalvia</taxon>
        <taxon>Autobranchia</taxon>
        <taxon>Pteriomorphia</taxon>
        <taxon>Ostreida</taxon>
        <taxon>Ostreoidea</taxon>
        <taxon>Ostreidae</taxon>
        <taxon>Crassostrea</taxon>
    </lineage>
</organism>
<dbReference type="PANTHER" id="PTHR43313:SF36">
    <property type="entry name" value="D-BETA-HYDROXYBUTYRATE DEHYDROGENASE, MITOCHONDRIAL"/>
    <property type="match status" value="1"/>
</dbReference>
<dbReference type="PRINTS" id="PR00080">
    <property type="entry name" value="SDRFAMILY"/>
</dbReference>
<dbReference type="PANTHER" id="PTHR43313">
    <property type="entry name" value="SHORT-CHAIN DEHYDROGENASE/REDUCTASE FAMILY 9C"/>
    <property type="match status" value="1"/>
</dbReference>